<dbReference type="AlphaFoldDB" id="A0A328U4Z3"/>
<accession>A0A328U4Z3</accession>
<proteinExistence type="predicted"/>
<dbReference type="GO" id="GO:0016706">
    <property type="term" value="F:2-oxoglutarate-dependent dioxygenase activity"/>
    <property type="evidence" value="ECO:0007669"/>
    <property type="project" value="UniProtKB-ARBA"/>
</dbReference>
<dbReference type="PANTHER" id="PTHR20883">
    <property type="entry name" value="PHYTANOYL-COA DIOXYGENASE DOMAIN CONTAINING 1"/>
    <property type="match status" value="1"/>
</dbReference>
<keyword evidence="1" id="KW-0560">Oxidoreductase</keyword>
<dbReference type="Pfam" id="PF05721">
    <property type="entry name" value="PhyH"/>
    <property type="match status" value="1"/>
</dbReference>
<organism evidence="1 2">
    <name type="scientific">Paenibacillus montanisoli</name>
    <dbReference type="NCBI Taxonomy" id="2081970"/>
    <lineage>
        <taxon>Bacteria</taxon>
        <taxon>Bacillati</taxon>
        <taxon>Bacillota</taxon>
        <taxon>Bacilli</taxon>
        <taxon>Bacillales</taxon>
        <taxon>Paenibacillaceae</taxon>
        <taxon>Paenibacillus</taxon>
    </lineage>
</organism>
<dbReference type="OrthoDB" id="9814777at2"/>
<dbReference type="Gene3D" id="2.60.120.620">
    <property type="entry name" value="q2cbj1_9rhob like domain"/>
    <property type="match status" value="1"/>
</dbReference>
<comment type="caution">
    <text evidence="1">The sequence shown here is derived from an EMBL/GenBank/DDBJ whole genome shotgun (WGS) entry which is preliminary data.</text>
</comment>
<dbReference type="EMBL" id="QLUW01000001">
    <property type="protein sequence ID" value="RAP77152.1"/>
    <property type="molecule type" value="Genomic_DNA"/>
</dbReference>
<evidence type="ECO:0000313" key="2">
    <source>
        <dbReference type="Proteomes" id="UP000249260"/>
    </source>
</evidence>
<evidence type="ECO:0000313" key="1">
    <source>
        <dbReference type="EMBL" id="RAP77152.1"/>
    </source>
</evidence>
<keyword evidence="2" id="KW-1185">Reference proteome</keyword>
<dbReference type="SUPFAM" id="SSF51197">
    <property type="entry name" value="Clavaminate synthase-like"/>
    <property type="match status" value="1"/>
</dbReference>
<dbReference type="PANTHER" id="PTHR20883:SF48">
    <property type="entry name" value="ECTOINE DIOXYGENASE"/>
    <property type="match status" value="1"/>
</dbReference>
<protein>
    <submittedName>
        <fullName evidence="1">Phytanoyl-CoA dioxygenase family protein</fullName>
    </submittedName>
</protein>
<gene>
    <name evidence="1" type="ORF">DL346_01215</name>
</gene>
<reference evidence="1 2" key="1">
    <citation type="submission" date="2018-06" db="EMBL/GenBank/DDBJ databases">
        <title>Paenibacillus montanisoli sp. nov., isolated from mountain area soil.</title>
        <authorList>
            <person name="Wu M."/>
        </authorList>
    </citation>
    <scope>NUCLEOTIDE SEQUENCE [LARGE SCALE GENOMIC DNA]</scope>
    <source>
        <strain evidence="1 2">RA17</strain>
    </source>
</reference>
<dbReference type="InterPro" id="IPR008775">
    <property type="entry name" value="Phytyl_CoA_dOase-like"/>
</dbReference>
<name>A0A328U4Z3_9BACL</name>
<dbReference type="Proteomes" id="UP000249260">
    <property type="component" value="Unassembled WGS sequence"/>
</dbReference>
<dbReference type="RefSeq" id="WP_112880233.1">
    <property type="nucleotide sequence ID" value="NZ_QLUW01000001.1"/>
</dbReference>
<dbReference type="GO" id="GO:0005506">
    <property type="term" value="F:iron ion binding"/>
    <property type="evidence" value="ECO:0007669"/>
    <property type="project" value="UniProtKB-ARBA"/>
</dbReference>
<keyword evidence="1" id="KW-0223">Dioxygenase</keyword>
<sequence>MLNPHRYDPAIIDYMIHPPIMDVLAELFEEEPLASQSMFYFKPPGAKGQALHQDNYYLKVSPGNCMAAWVAIDPADQENGGMLVVPGTSNLEILCPHEADPEQSFTNEEVDVPEGLIAVPMNMQAGDTLFFNGSVIHGSYPNNSSSRFRRAFIAHYAGISSVKVMEDTLYDRQGNVILREVDESSIPCGTEFASYTSKDYY</sequence>